<feature type="region of interest" description="Disordered" evidence="1">
    <location>
        <begin position="1"/>
        <end position="34"/>
    </location>
</feature>
<name>A0A0B6YN55_9EUPU</name>
<feature type="non-terminal residue" evidence="2">
    <location>
        <position position="1"/>
    </location>
</feature>
<proteinExistence type="predicted"/>
<evidence type="ECO:0000313" key="2">
    <source>
        <dbReference type="EMBL" id="CEK56895.1"/>
    </source>
</evidence>
<organism evidence="2">
    <name type="scientific">Arion vulgaris</name>
    <dbReference type="NCBI Taxonomy" id="1028688"/>
    <lineage>
        <taxon>Eukaryota</taxon>
        <taxon>Metazoa</taxon>
        <taxon>Spiralia</taxon>
        <taxon>Lophotrochozoa</taxon>
        <taxon>Mollusca</taxon>
        <taxon>Gastropoda</taxon>
        <taxon>Heterobranchia</taxon>
        <taxon>Euthyneura</taxon>
        <taxon>Panpulmonata</taxon>
        <taxon>Eupulmonata</taxon>
        <taxon>Stylommatophora</taxon>
        <taxon>Helicina</taxon>
        <taxon>Arionoidea</taxon>
        <taxon>Arionidae</taxon>
        <taxon>Arion</taxon>
    </lineage>
</organism>
<dbReference type="EMBL" id="HACG01010030">
    <property type="protein sequence ID" value="CEK56895.1"/>
    <property type="molecule type" value="Transcribed_RNA"/>
</dbReference>
<evidence type="ECO:0000256" key="1">
    <source>
        <dbReference type="SAM" id="MobiDB-lite"/>
    </source>
</evidence>
<accession>A0A0B6YN55</accession>
<reference evidence="2" key="1">
    <citation type="submission" date="2014-12" db="EMBL/GenBank/DDBJ databases">
        <title>Insight into the proteome of Arion vulgaris.</title>
        <authorList>
            <person name="Aradska J."/>
            <person name="Bulat T."/>
            <person name="Smidak R."/>
            <person name="Sarate P."/>
            <person name="Gangsoo J."/>
            <person name="Sialana F."/>
            <person name="Bilban M."/>
            <person name="Lubec G."/>
        </authorList>
    </citation>
    <scope>NUCLEOTIDE SEQUENCE</scope>
    <source>
        <tissue evidence="2">Skin</tissue>
    </source>
</reference>
<gene>
    <name evidence="2" type="primary">ORF28785</name>
</gene>
<protein>
    <submittedName>
        <fullName evidence="2">Uncharacterized protein</fullName>
    </submittedName>
</protein>
<sequence>KIDDLNQDVRTDNVGTNQDKNFRTANPFYRESKDDKGVGITRSCGCKDSTVNHGHTVTANHDADLK</sequence>
<dbReference type="AlphaFoldDB" id="A0A0B6YN55"/>